<sequence length="136" mass="15051">MPSPFTPVVETFKEAVNQLQLVSSTLHHPEITALTLDANNVQEQLLTVCQQHILDAALLKEILGQTNLLALNLAIEAARLGGESGRSIALVAEKFRKITEELKQMASNNEHANSKTSGQESSVTPRKSWMKKLFRF</sequence>
<reference evidence="5" key="1">
    <citation type="journal article" date="2019" name="Int. J. Syst. Evol. Microbiol.">
        <title>The Global Catalogue of Microorganisms (GCM) 10K type strain sequencing project: providing services to taxonomists for standard genome sequencing and annotation.</title>
        <authorList>
            <consortium name="The Broad Institute Genomics Platform"/>
            <consortium name="The Broad Institute Genome Sequencing Center for Infectious Disease"/>
            <person name="Wu L."/>
            <person name="Ma J."/>
        </authorList>
    </citation>
    <scope>NUCLEOTIDE SEQUENCE [LARGE SCALE GENOMIC DNA]</scope>
    <source>
        <strain evidence="5">JCM 17917</strain>
    </source>
</reference>
<feature type="region of interest" description="Disordered" evidence="2">
    <location>
        <begin position="105"/>
        <end position="127"/>
    </location>
</feature>
<dbReference type="Proteomes" id="UP001501844">
    <property type="component" value="Unassembled WGS sequence"/>
</dbReference>
<dbReference type="PROSITE" id="PS50111">
    <property type="entry name" value="CHEMOTAXIS_TRANSDUC_2"/>
    <property type="match status" value="1"/>
</dbReference>
<proteinExistence type="predicted"/>
<evidence type="ECO:0000313" key="5">
    <source>
        <dbReference type="Proteomes" id="UP001501844"/>
    </source>
</evidence>
<gene>
    <name evidence="4" type="ORF">GCM10023183_30150</name>
</gene>
<comment type="caution">
    <text evidence="4">The sequence shown here is derived from an EMBL/GenBank/DDBJ whole genome shotgun (WGS) entry which is preliminary data.</text>
</comment>
<dbReference type="SUPFAM" id="SSF58104">
    <property type="entry name" value="Methyl-accepting chemotaxis protein (MCP) signaling domain"/>
    <property type="match status" value="1"/>
</dbReference>
<evidence type="ECO:0000259" key="3">
    <source>
        <dbReference type="PROSITE" id="PS50111"/>
    </source>
</evidence>
<dbReference type="InterPro" id="IPR004089">
    <property type="entry name" value="MCPsignal_dom"/>
</dbReference>
<name>A0ABP8FV08_9BACT</name>
<feature type="domain" description="Methyl-accepting transducer" evidence="3">
    <location>
        <begin position="58"/>
        <end position="106"/>
    </location>
</feature>
<evidence type="ECO:0000256" key="2">
    <source>
        <dbReference type="SAM" id="MobiDB-lite"/>
    </source>
</evidence>
<dbReference type="Gene3D" id="6.10.250.3200">
    <property type="match status" value="1"/>
</dbReference>
<evidence type="ECO:0000313" key="4">
    <source>
        <dbReference type="EMBL" id="GAA4311454.1"/>
    </source>
</evidence>
<dbReference type="EMBL" id="BAABGX010000002">
    <property type="protein sequence ID" value="GAA4311454.1"/>
    <property type="molecule type" value="Genomic_DNA"/>
</dbReference>
<protein>
    <recommendedName>
        <fullName evidence="3">Methyl-accepting transducer domain-containing protein</fullName>
    </recommendedName>
</protein>
<evidence type="ECO:0000256" key="1">
    <source>
        <dbReference type="PROSITE-ProRule" id="PRU00284"/>
    </source>
</evidence>
<accession>A0ABP8FV08</accession>
<dbReference type="RefSeq" id="WP_345167869.1">
    <property type="nucleotide sequence ID" value="NZ_BAABGX010000002.1"/>
</dbReference>
<feature type="compositionally biased region" description="Polar residues" evidence="2">
    <location>
        <begin position="105"/>
        <end position="125"/>
    </location>
</feature>
<keyword evidence="1" id="KW-0807">Transducer</keyword>
<keyword evidence="5" id="KW-1185">Reference proteome</keyword>
<dbReference type="Pfam" id="PF00015">
    <property type="entry name" value="MCPsignal"/>
    <property type="match status" value="1"/>
</dbReference>
<organism evidence="4 5">
    <name type="scientific">Nibribacter koreensis</name>
    <dbReference type="NCBI Taxonomy" id="1084519"/>
    <lineage>
        <taxon>Bacteria</taxon>
        <taxon>Pseudomonadati</taxon>
        <taxon>Bacteroidota</taxon>
        <taxon>Cytophagia</taxon>
        <taxon>Cytophagales</taxon>
        <taxon>Hymenobacteraceae</taxon>
        <taxon>Nibribacter</taxon>
    </lineage>
</organism>